<comment type="caution">
    <text evidence="2">The sequence shown here is derived from an EMBL/GenBank/DDBJ whole genome shotgun (WGS) entry which is preliminary data.</text>
</comment>
<dbReference type="InterPro" id="IPR024301">
    <property type="entry name" value="Amidase_6"/>
</dbReference>
<sequence>MIEVDRMKIVDYAYEYALYHNKTFSYLGNMYSGGSDCANFVSQSIHYAGSPMNFNNPLWYYRNKNDYSISWATAHGLYWLLLENYRRNLKGPKGKIIDKSEAAPGNLVFFQKKNNFIFHSAIVTSFNKLGDPLISQHSIDALNKEINPNYYFLNMYFIEVYI</sequence>
<dbReference type="Gene3D" id="3.90.1720.10">
    <property type="entry name" value="endopeptidase domain like (from Nostoc punctiforme)"/>
    <property type="match status" value="1"/>
</dbReference>
<dbReference type="PANTHER" id="PTHR40032:SF1">
    <property type="entry name" value="EXPORTED PROTEIN"/>
    <property type="match status" value="1"/>
</dbReference>
<reference evidence="2" key="1">
    <citation type="submission" date="2021-01" db="EMBL/GenBank/DDBJ databases">
        <title>Genome public.</title>
        <authorList>
            <person name="Liu C."/>
            <person name="Sun Q."/>
        </authorList>
    </citation>
    <scope>NUCLEOTIDE SEQUENCE</scope>
    <source>
        <strain evidence="2">YIM B02565</strain>
    </source>
</reference>
<dbReference type="RefSeq" id="WP_202767813.1">
    <property type="nucleotide sequence ID" value="NZ_JAESWA010000022.1"/>
</dbReference>
<dbReference type="SUPFAM" id="SSF54001">
    <property type="entry name" value="Cysteine proteinases"/>
    <property type="match status" value="1"/>
</dbReference>
<accession>A0A937K4A7</accession>
<dbReference type="Proteomes" id="UP000623681">
    <property type="component" value="Unassembled WGS sequence"/>
</dbReference>
<dbReference type="Pfam" id="PF12671">
    <property type="entry name" value="Amidase_6"/>
    <property type="match status" value="1"/>
</dbReference>
<proteinExistence type="predicted"/>
<evidence type="ECO:0000313" key="3">
    <source>
        <dbReference type="Proteomes" id="UP000623681"/>
    </source>
</evidence>
<protein>
    <submittedName>
        <fullName evidence="2">Amidase domain-containing protein</fullName>
    </submittedName>
</protein>
<keyword evidence="3" id="KW-1185">Reference proteome</keyword>
<dbReference type="AlphaFoldDB" id="A0A937K4A7"/>
<evidence type="ECO:0000259" key="1">
    <source>
        <dbReference type="Pfam" id="PF12671"/>
    </source>
</evidence>
<dbReference type="PANTHER" id="PTHR40032">
    <property type="entry name" value="EXPORTED PROTEIN-RELATED"/>
    <property type="match status" value="1"/>
</dbReference>
<gene>
    <name evidence="2" type="ORF">JK634_11610</name>
</gene>
<dbReference type="EMBL" id="JAESWA010000022">
    <property type="protein sequence ID" value="MBL4932457.1"/>
    <property type="molecule type" value="Genomic_DNA"/>
</dbReference>
<evidence type="ECO:0000313" key="2">
    <source>
        <dbReference type="EMBL" id="MBL4932457.1"/>
    </source>
</evidence>
<feature type="domain" description="Putative amidase" evidence="1">
    <location>
        <begin position="5"/>
        <end position="146"/>
    </location>
</feature>
<organism evidence="2 3">
    <name type="scientific">Clostridium paridis</name>
    <dbReference type="NCBI Taxonomy" id="2803863"/>
    <lineage>
        <taxon>Bacteria</taxon>
        <taxon>Bacillati</taxon>
        <taxon>Bacillota</taxon>
        <taxon>Clostridia</taxon>
        <taxon>Eubacteriales</taxon>
        <taxon>Clostridiaceae</taxon>
        <taxon>Clostridium</taxon>
    </lineage>
</organism>
<dbReference type="InterPro" id="IPR038765">
    <property type="entry name" value="Papain-like_cys_pep_sf"/>
</dbReference>
<name>A0A937K4A7_9CLOT</name>